<comment type="caution">
    <text evidence="1">The sequence shown here is derived from an EMBL/GenBank/DDBJ whole genome shotgun (WGS) entry which is preliminary data.</text>
</comment>
<reference evidence="1 2" key="1">
    <citation type="submission" date="2018-08" db="EMBL/GenBank/DDBJ databases">
        <title>Sequencing the genomes of 1000 actinobacteria strains.</title>
        <authorList>
            <person name="Klenk H.-P."/>
        </authorList>
    </citation>
    <scope>NUCLEOTIDE SEQUENCE [LARGE SCALE GENOMIC DNA]</scope>
    <source>
        <strain evidence="1 2">DSM 43927</strain>
    </source>
</reference>
<evidence type="ECO:0000313" key="1">
    <source>
        <dbReference type="EMBL" id="REF00439.1"/>
    </source>
</evidence>
<dbReference type="AlphaFoldDB" id="A0A3D9SX65"/>
<proteinExistence type="predicted"/>
<protein>
    <submittedName>
        <fullName evidence="1">Uncharacterized protein</fullName>
    </submittedName>
</protein>
<evidence type="ECO:0000313" key="2">
    <source>
        <dbReference type="Proteomes" id="UP000256661"/>
    </source>
</evidence>
<name>A0A3D9SX65_9ACTN</name>
<sequence length="132" mass="13860">MVVVCAVGAAGLYWLGALLSADCVVRPDSEAVSPTGEWRAVVYARDCGATTSAATHVSIVPHRDGAPREPGNVLVADHDHRPVPADAVGGPRVTVTWIGADRLRVVRPPHARVFRAEAKVGEVTVSHVRVSG</sequence>
<keyword evidence="2" id="KW-1185">Reference proteome</keyword>
<gene>
    <name evidence="1" type="ORF">DFJ69_5975</name>
</gene>
<organism evidence="1 2">
    <name type="scientific">Thermomonospora umbrina</name>
    <dbReference type="NCBI Taxonomy" id="111806"/>
    <lineage>
        <taxon>Bacteria</taxon>
        <taxon>Bacillati</taxon>
        <taxon>Actinomycetota</taxon>
        <taxon>Actinomycetes</taxon>
        <taxon>Streptosporangiales</taxon>
        <taxon>Thermomonosporaceae</taxon>
        <taxon>Thermomonospora</taxon>
    </lineage>
</organism>
<dbReference type="Proteomes" id="UP000256661">
    <property type="component" value="Unassembled WGS sequence"/>
</dbReference>
<dbReference type="EMBL" id="QTTT01000001">
    <property type="protein sequence ID" value="REF00439.1"/>
    <property type="molecule type" value="Genomic_DNA"/>
</dbReference>
<accession>A0A3D9SX65</accession>